<feature type="domain" description="PBP" evidence="13">
    <location>
        <begin position="29"/>
        <end position="254"/>
    </location>
</feature>
<dbReference type="Proteomes" id="UP000199686">
    <property type="component" value="Unassembled WGS sequence"/>
</dbReference>
<keyword evidence="9" id="KW-0472">Membrane</keyword>
<evidence type="ECO:0000313" key="15">
    <source>
        <dbReference type="EMBL" id="NLD31321.1"/>
    </source>
</evidence>
<dbReference type="NCBIfam" id="TIGR02136">
    <property type="entry name" value="ptsS_2"/>
    <property type="match status" value="1"/>
</dbReference>
<dbReference type="PANTHER" id="PTHR30570:SF4">
    <property type="entry name" value="PHOSPHATE-BINDING PROTEIN PSTS 1"/>
    <property type="match status" value="1"/>
</dbReference>
<dbReference type="RefSeq" id="WP_086988689.1">
    <property type="nucleotide sequence ID" value="NZ_CP089787.1"/>
</dbReference>
<dbReference type="Proteomes" id="UP000589373">
    <property type="component" value="Unassembled WGS sequence"/>
</dbReference>
<evidence type="ECO:0000256" key="8">
    <source>
        <dbReference type="ARBA" id="ARBA00022729"/>
    </source>
</evidence>
<protein>
    <recommendedName>
        <fullName evidence="12">Phosphate-binding protein</fullName>
    </recommendedName>
</protein>
<keyword evidence="5 12" id="KW-0813">Transport</keyword>
<evidence type="ECO:0000313" key="18">
    <source>
        <dbReference type="Proteomes" id="UP000199686"/>
    </source>
</evidence>
<keyword evidence="11 12" id="KW-0449">Lipoprotein</keyword>
<dbReference type="EMBL" id="JAAZCD010000082">
    <property type="protein sequence ID" value="NLD31321.1"/>
    <property type="molecule type" value="Genomic_DNA"/>
</dbReference>
<dbReference type="AlphaFoldDB" id="A0A143YIH8"/>
<dbReference type="OrthoDB" id="9790048at2"/>
<comment type="similarity">
    <text evidence="3 12">Belongs to the PstS family.</text>
</comment>
<comment type="subunit">
    <text evidence="4 12">The complex is composed of two ATP-binding proteins (PstB), two transmembrane proteins (PstC and PstA) and a solute-binding protein (PstS).</text>
</comment>
<evidence type="ECO:0000313" key="14">
    <source>
        <dbReference type="EMBL" id="CZQ89770.1"/>
    </source>
</evidence>
<evidence type="ECO:0000256" key="10">
    <source>
        <dbReference type="ARBA" id="ARBA00023139"/>
    </source>
</evidence>
<evidence type="ECO:0000256" key="1">
    <source>
        <dbReference type="ARBA" id="ARBA00002841"/>
    </source>
</evidence>
<reference evidence="14 17" key="1">
    <citation type="submission" date="2016-02" db="EMBL/GenBank/DDBJ databases">
        <authorList>
            <person name="Strepis N."/>
        </authorList>
    </citation>
    <scope>NUCLEOTIDE SEQUENCE [LARGE SCALE GENOMIC DNA]</scope>
    <source>
        <strain evidence="14">Trichococcus flocculiformis</strain>
    </source>
</reference>
<keyword evidence="17" id="KW-1185">Reference proteome</keyword>
<evidence type="ECO:0000313" key="16">
    <source>
        <dbReference type="EMBL" id="SFH47665.1"/>
    </source>
</evidence>
<evidence type="ECO:0000313" key="17">
    <source>
        <dbReference type="Proteomes" id="UP000195947"/>
    </source>
</evidence>
<evidence type="ECO:0000313" key="19">
    <source>
        <dbReference type="Proteomes" id="UP000589373"/>
    </source>
</evidence>
<evidence type="ECO:0000256" key="6">
    <source>
        <dbReference type="ARBA" id="ARBA00022475"/>
    </source>
</evidence>
<dbReference type="Proteomes" id="UP000195947">
    <property type="component" value="Unassembled WGS sequence"/>
</dbReference>
<dbReference type="InterPro" id="IPR024370">
    <property type="entry name" value="PBP_domain"/>
</dbReference>
<feature type="signal peptide" evidence="12">
    <location>
        <begin position="1"/>
        <end position="22"/>
    </location>
</feature>
<comment type="subcellular location">
    <subcellularLocation>
        <location evidence="2 12">Cell membrane</location>
        <topology evidence="2 12">Lipid-anchor</topology>
    </subcellularLocation>
</comment>
<dbReference type="PANTHER" id="PTHR30570">
    <property type="entry name" value="PERIPLASMIC PHOSPHATE BINDING COMPONENT OF PHOSPHATE ABC TRANSPORTER"/>
    <property type="match status" value="1"/>
</dbReference>
<keyword evidence="7 12" id="KW-0592">Phosphate transport</keyword>
<dbReference type="PROSITE" id="PS51257">
    <property type="entry name" value="PROKAR_LIPOPROTEIN"/>
    <property type="match status" value="1"/>
</dbReference>
<keyword evidence="6 12" id="KW-1003">Cell membrane</keyword>
<keyword evidence="10 12" id="KW-0564">Palmitate</keyword>
<organism evidence="15 19">
    <name type="scientific">Trichococcus flocculiformis</name>
    <dbReference type="NCBI Taxonomy" id="82803"/>
    <lineage>
        <taxon>Bacteria</taxon>
        <taxon>Bacillati</taxon>
        <taxon>Bacillota</taxon>
        <taxon>Bacilli</taxon>
        <taxon>Lactobacillales</taxon>
        <taxon>Carnobacteriaceae</taxon>
        <taxon>Trichococcus</taxon>
    </lineage>
</organism>
<dbReference type="InterPro" id="IPR050811">
    <property type="entry name" value="Phosphate_ABC_transporter"/>
</dbReference>
<comment type="function">
    <text evidence="12">Involved in the system for phosphate transport across the cytoplasmic membrane.</text>
</comment>
<evidence type="ECO:0000256" key="2">
    <source>
        <dbReference type="ARBA" id="ARBA00004193"/>
    </source>
</evidence>
<proteinExistence type="inferred from homology"/>
<gene>
    <name evidence="15" type="primary">pstS</name>
    <name evidence="15" type="ORF">GX662_03565</name>
    <name evidence="16" type="ORF">SAMN04488507_1001167</name>
    <name evidence="14" type="ORF">TFLO_1154</name>
</gene>
<dbReference type="GO" id="GO:0042301">
    <property type="term" value="F:phosphate ion binding"/>
    <property type="evidence" value="ECO:0007669"/>
    <property type="project" value="UniProtKB-UniRule"/>
</dbReference>
<reference evidence="15 19" key="3">
    <citation type="journal article" date="2020" name="Biotechnol. Biofuels">
        <title>New insights from the biogas microbiome by comprehensive genome-resolved metagenomics of nearly 1600 species originating from multiple anaerobic digesters.</title>
        <authorList>
            <person name="Campanaro S."/>
            <person name="Treu L."/>
            <person name="Rodriguez-R L.M."/>
            <person name="Kovalovszki A."/>
            <person name="Ziels R.M."/>
            <person name="Maus I."/>
            <person name="Zhu X."/>
            <person name="Kougias P.G."/>
            <person name="Basile A."/>
            <person name="Luo G."/>
            <person name="Schluter A."/>
            <person name="Konstantinidis K.T."/>
            <person name="Angelidaki I."/>
        </authorList>
    </citation>
    <scope>NUCLEOTIDE SEQUENCE [LARGE SCALE GENOMIC DNA]</scope>
    <source>
        <strain evidence="15">AS07pgkLD_105</strain>
    </source>
</reference>
<dbReference type="SUPFAM" id="SSF53850">
    <property type="entry name" value="Periplasmic binding protein-like II"/>
    <property type="match status" value="1"/>
</dbReference>
<dbReference type="CDD" id="cd13653">
    <property type="entry name" value="PBP2_phosphate_like_1"/>
    <property type="match status" value="1"/>
</dbReference>
<evidence type="ECO:0000256" key="12">
    <source>
        <dbReference type="RuleBase" id="RU367119"/>
    </source>
</evidence>
<dbReference type="STRING" id="82803.SAMN04488048_10763"/>
<evidence type="ECO:0000256" key="9">
    <source>
        <dbReference type="ARBA" id="ARBA00023136"/>
    </source>
</evidence>
<evidence type="ECO:0000259" key="13">
    <source>
        <dbReference type="Pfam" id="PF12849"/>
    </source>
</evidence>
<comment type="function">
    <text evidence="1">Part of the ABC transporter complex PstSACB involved in phosphate import.</text>
</comment>
<evidence type="ECO:0000256" key="5">
    <source>
        <dbReference type="ARBA" id="ARBA00022448"/>
    </source>
</evidence>
<dbReference type="InterPro" id="IPR011862">
    <property type="entry name" value="Phos-bd"/>
</dbReference>
<keyword evidence="8 12" id="KW-0732">Signal</keyword>
<reference evidence="16 18" key="2">
    <citation type="submission" date="2016-10" db="EMBL/GenBank/DDBJ databases">
        <authorList>
            <person name="Varghese N."/>
            <person name="Submissions S."/>
        </authorList>
    </citation>
    <scope>NUCLEOTIDE SEQUENCE [LARGE SCALE GENOMIC DNA]</scope>
    <source>
        <strain evidence="16 18">DSM 2094</strain>
    </source>
</reference>
<evidence type="ECO:0000256" key="3">
    <source>
        <dbReference type="ARBA" id="ARBA00008725"/>
    </source>
</evidence>
<evidence type="ECO:0000256" key="7">
    <source>
        <dbReference type="ARBA" id="ARBA00022592"/>
    </source>
</evidence>
<evidence type="ECO:0000256" key="11">
    <source>
        <dbReference type="ARBA" id="ARBA00023288"/>
    </source>
</evidence>
<dbReference type="Gene3D" id="3.40.190.10">
    <property type="entry name" value="Periplasmic binding protein-like II"/>
    <property type="match status" value="2"/>
</dbReference>
<evidence type="ECO:0000256" key="4">
    <source>
        <dbReference type="ARBA" id="ARBA00011529"/>
    </source>
</evidence>
<dbReference type="GO" id="GO:0006817">
    <property type="term" value="P:phosphate ion transport"/>
    <property type="evidence" value="ECO:0007669"/>
    <property type="project" value="UniProtKB-UniRule"/>
</dbReference>
<accession>A0A143YIH8</accession>
<comment type="caution">
    <text evidence="15">The sequence shown here is derived from an EMBL/GenBank/DDBJ whole genome shotgun (WGS) entry which is preliminary data.</text>
</comment>
<feature type="chain" id="PRO_5044513909" description="Phosphate-binding protein" evidence="12">
    <location>
        <begin position="23"/>
        <end position="286"/>
    </location>
</feature>
<dbReference type="Pfam" id="PF12849">
    <property type="entry name" value="PBP_like_2"/>
    <property type="match status" value="1"/>
</dbReference>
<dbReference type="EMBL" id="FOQC01000001">
    <property type="protein sequence ID" value="SFH47665.1"/>
    <property type="molecule type" value="Genomic_DNA"/>
</dbReference>
<dbReference type="EMBL" id="FJMZ01000009">
    <property type="protein sequence ID" value="CZQ89770.1"/>
    <property type="molecule type" value="Genomic_DNA"/>
</dbReference>
<name>A0A143YIH8_9LACT</name>
<sequence>MKLKYVSAIVSLAAVFALSACGPVVDEESITAVGSSALQPLVEAAGEQFSAENLGKFVNVQGGGTGTGLSQIAAGAVDIGNSDIFAEEREGIDASQLVDHRVAIVGITPIVTPGVGVTDLSMEELRGIFTGKYSNWSELGGKDLPIVVLNRAKGSGTRATFDKWVLAGEESIITQEQESNGTVRQIVASTPGTISYVSFSYVNEDVEALSVDGVKPTPENVTTNAWVIWAYEHMYTNGEPTGLTKEFLDYMLSEDVQGSLIEALGYIPSTDMKVDRDLEGNVTPIE</sequence>
<dbReference type="GO" id="GO:0005886">
    <property type="term" value="C:plasma membrane"/>
    <property type="evidence" value="ECO:0007669"/>
    <property type="project" value="UniProtKB-SubCell"/>
</dbReference>